<comment type="caution">
    <text evidence="1">The sequence shown here is derived from an EMBL/GenBank/DDBJ whole genome shotgun (WGS) entry which is preliminary data.</text>
</comment>
<protein>
    <recommendedName>
        <fullName evidence="3">F-box domain-containing protein</fullName>
    </recommendedName>
</protein>
<dbReference type="EMBL" id="MU251625">
    <property type="protein sequence ID" value="KAG9231076.1"/>
    <property type="molecule type" value="Genomic_DNA"/>
</dbReference>
<dbReference type="AlphaFoldDB" id="A0A9P8C3K9"/>
<evidence type="ECO:0008006" key="3">
    <source>
        <dbReference type="Google" id="ProtNLM"/>
    </source>
</evidence>
<dbReference type="SUPFAM" id="SSF52047">
    <property type="entry name" value="RNI-like"/>
    <property type="match status" value="1"/>
</dbReference>
<reference evidence="1" key="1">
    <citation type="journal article" date="2021" name="IMA Fungus">
        <title>Genomic characterization of three marine fungi, including Emericellopsis atlantica sp. nov. with signatures of a generalist lifestyle and marine biomass degradation.</title>
        <authorList>
            <person name="Hagestad O.C."/>
            <person name="Hou L."/>
            <person name="Andersen J.H."/>
            <person name="Hansen E.H."/>
            <person name="Altermark B."/>
            <person name="Li C."/>
            <person name="Kuhnert E."/>
            <person name="Cox R.J."/>
            <person name="Crous P.W."/>
            <person name="Spatafora J.W."/>
            <person name="Lail K."/>
            <person name="Amirebrahimi M."/>
            <person name="Lipzen A."/>
            <person name="Pangilinan J."/>
            <person name="Andreopoulos W."/>
            <person name="Hayes R.D."/>
            <person name="Ng V."/>
            <person name="Grigoriev I.V."/>
            <person name="Jackson S.A."/>
            <person name="Sutton T.D.S."/>
            <person name="Dobson A.D.W."/>
            <person name="Rama T."/>
        </authorList>
    </citation>
    <scope>NUCLEOTIDE SEQUENCE</scope>
    <source>
        <strain evidence="1">TRa018bII</strain>
    </source>
</reference>
<organism evidence="1 2">
    <name type="scientific">Amylocarpus encephaloides</name>
    <dbReference type="NCBI Taxonomy" id="45428"/>
    <lineage>
        <taxon>Eukaryota</taxon>
        <taxon>Fungi</taxon>
        <taxon>Dikarya</taxon>
        <taxon>Ascomycota</taxon>
        <taxon>Pezizomycotina</taxon>
        <taxon>Leotiomycetes</taxon>
        <taxon>Helotiales</taxon>
        <taxon>Helotiales incertae sedis</taxon>
        <taxon>Amylocarpus</taxon>
    </lineage>
</organism>
<evidence type="ECO:0000313" key="1">
    <source>
        <dbReference type="EMBL" id="KAG9231076.1"/>
    </source>
</evidence>
<evidence type="ECO:0000313" key="2">
    <source>
        <dbReference type="Proteomes" id="UP000824998"/>
    </source>
</evidence>
<accession>A0A9P8C3K9</accession>
<proteinExistence type="predicted"/>
<sequence length="507" mass="56996">MAHLFLADESSAAATTHSHHQGPYTLTRLHPLLGFPDEVLLEIIENVGVDSRQLQSGALRRGVQNIHLIQLALVCRRFYEPVDLVLNKKITLIQTGRKNPLLLLQLLLKQPLFAFNVTVLDCSQSYLEGSINDLTIEACAPILEKMTASGRPGAHASLLKDLKSNSWQAIMAVVQFLLPNLEDLTLYTSARLKHFDVGMSQRNSFPNLKSLTLVHMDSASPSWSRRRYIPGSTLTRTSPPLLNLPSLIELTLITDGEPSSFGTSHAADLLMLSSFDTSDKSNVQVLRLCQIPVPFDILIPFLKRNFMRLRVLEVWHLVCNTGGWCRDIMVQLGDGLAQLEHSLEELVLLGIDCSTMPKFLETLAQPRTGLSKFTKLHSVVACAIFFQDIPVEKPSHMECIAWMLSQMPPSLQKLELRACRFTTMDIWLSAIEIVKNHIPCLNKLVLEYSRYQEDGGFCKSHSLLDFLQKQIDEKEAPYFKRAKGLYKSHGIELAIKLTLPSGIVKHW</sequence>
<gene>
    <name evidence="1" type="ORF">BJ875DRAFT_487334</name>
</gene>
<dbReference type="Proteomes" id="UP000824998">
    <property type="component" value="Unassembled WGS sequence"/>
</dbReference>
<keyword evidence="2" id="KW-1185">Reference proteome</keyword>
<name>A0A9P8C3K9_9HELO</name>